<dbReference type="Gramene" id="Psat01G0131400-T1">
    <property type="protein sequence ID" value="KAI5442196.1"/>
    <property type="gene ID" value="KIW84_011314"/>
</dbReference>
<keyword evidence="5" id="KW-1185">Reference proteome</keyword>
<dbReference type="PANTHER" id="PTHR11449">
    <property type="entry name" value="RIBOSOMAL PROTEIN L30"/>
    <property type="match status" value="1"/>
</dbReference>
<evidence type="ECO:0000313" key="4">
    <source>
        <dbReference type="EMBL" id="KAI5442196.1"/>
    </source>
</evidence>
<dbReference type="SUPFAM" id="SSF55315">
    <property type="entry name" value="L30e-like"/>
    <property type="match status" value="1"/>
</dbReference>
<name>A0A9D4YM90_PEA</name>
<dbReference type="InterPro" id="IPR039109">
    <property type="entry name" value="Ribosomal_eL30-like"/>
</dbReference>
<gene>
    <name evidence="4" type="ORF">KIW84_011314</name>
</gene>
<keyword evidence="1" id="KW-0689">Ribosomal protein</keyword>
<evidence type="ECO:0000256" key="1">
    <source>
        <dbReference type="ARBA" id="ARBA00022980"/>
    </source>
</evidence>
<keyword evidence="2" id="KW-0687">Ribonucleoprotein</keyword>
<accession>A0A9D4YM90</accession>
<dbReference type="Proteomes" id="UP001058974">
    <property type="component" value="Chromosome 1"/>
</dbReference>
<feature type="compositionally biased region" description="Basic and acidic residues" evidence="3">
    <location>
        <begin position="39"/>
        <end position="52"/>
    </location>
</feature>
<comment type="caution">
    <text evidence="4">The sequence shown here is derived from an EMBL/GenBank/DDBJ whole genome shotgun (WGS) entry which is preliminary data.</text>
</comment>
<sequence length="98" mass="10716">MHVLNQTHGVHMGKIEGFFGVSKHGVDVEGQGKLKSKGNRTDVRSKVMDNDVGRSNSMSKSIVRVHGLIEIQYYAMLAKVGVHHYNGNNVNLGIACGR</sequence>
<dbReference type="AlphaFoldDB" id="A0A9D4YM90"/>
<dbReference type="EMBL" id="JAMSHJ010000001">
    <property type="protein sequence ID" value="KAI5442196.1"/>
    <property type="molecule type" value="Genomic_DNA"/>
</dbReference>
<dbReference type="Gene3D" id="3.30.1330.30">
    <property type="match status" value="1"/>
</dbReference>
<evidence type="ECO:0000256" key="2">
    <source>
        <dbReference type="ARBA" id="ARBA00023274"/>
    </source>
</evidence>
<proteinExistence type="predicted"/>
<dbReference type="GO" id="GO:0003723">
    <property type="term" value="F:RNA binding"/>
    <property type="evidence" value="ECO:0007669"/>
    <property type="project" value="InterPro"/>
</dbReference>
<dbReference type="GO" id="GO:0005840">
    <property type="term" value="C:ribosome"/>
    <property type="evidence" value="ECO:0007669"/>
    <property type="project" value="UniProtKB-KW"/>
</dbReference>
<dbReference type="InterPro" id="IPR029064">
    <property type="entry name" value="Ribosomal_eL30-like_sf"/>
</dbReference>
<evidence type="ECO:0000313" key="5">
    <source>
        <dbReference type="Proteomes" id="UP001058974"/>
    </source>
</evidence>
<protein>
    <submittedName>
        <fullName evidence="4">Uncharacterized protein</fullName>
    </submittedName>
</protein>
<evidence type="ECO:0000256" key="3">
    <source>
        <dbReference type="SAM" id="MobiDB-lite"/>
    </source>
</evidence>
<organism evidence="4 5">
    <name type="scientific">Pisum sativum</name>
    <name type="common">Garden pea</name>
    <name type="synonym">Lathyrus oleraceus</name>
    <dbReference type="NCBI Taxonomy" id="3888"/>
    <lineage>
        <taxon>Eukaryota</taxon>
        <taxon>Viridiplantae</taxon>
        <taxon>Streptophyta</taxon>
        <taxon>Embryophyta</taxon>
        <taxon>Tracheophyta</taxon>
        <taxon>Spermatophyta</taxon>
        <taxon>Magnoliopsida</taxon>
        <taxon>eudicotyledons</taxon>
        <taxon>Gunneridae</taxon>
        <taxon>Pentapetalae</taxon>
        <taxon>rosids</taxon>
        <taxon>fabids</taxon>
        <taxon>Fabales</taxon>
        <taxon>Fabaceae</taxon>
        <taxon>Papilionoideae</taxon>
        <taxon>50 kb inversion clade</taxon>
        <taxon>NPAAA clade</taxon>
        <taxon>Hologalegina</taxon>
        <taxon>IRL clade</taxon>
        <taxon>Fabeae</taxon>
        <taxon>Lathyrus</taxon>
    </lineage>
</organism>
<dbReference type="GO" id="GO:1990904">
    <property type="term" value="C:ribonucleoprotein complex"/>
    <property type="evidence" value="ECO:0007669"/>
    <property type="project" value="UniProtKB-KW"/>
</dbReference>
<reference evidence="4 5" key="1">
    <citation type="journal article" date="2022" name="Nat. Genet.">
        <title>Improved pea reference genome and pan-genome highlight genomic features and evolutionary characteristics.</title>
        <authorList>
            <person name="Yang T."/>
            <person name="Liu R."/>
            <person name="Luo Y."/>
            <person name="Hu S."/>
            <person name="Wang D."/>
            <person name="Wang C."/>
            <person name="Pandey M.K."/>
            <person name="Ge S."/>
            <person name="Xu Q."/>
            <person name="Li N."/>
            <person name="Li G."/>
            <person name="Huang Y."/>
            <person name="Saxena R.K."/>
            <person name="Ji Y."/>
            <person name="Li M."/>
            <person name="Yan X."/>
            <person name="He Y."/>
            <person name="Liu Y."/>
            <person name="Wang X."/>
            <person name="Xiang C."/>
            <person name="Varshney R.K."/>
            <person name="Ding H."/>
            <person name="Gao S."/>
            <person name="Zong X."/>
        </authorList>
    </citation>
    <scope>NUCLEOTIDE SEQUENCE [LARGE SCALE GENOMIC DNA]</scope>
    <source>
        <strain evidence="4 5">cv. Zhongwan 6</strain>
    </source>
</reference>
<feature type="region of interest" description="Disordered" evidence="3">
    <location>
        <begin position="30"/>
        <end position="53"/>
    </location>
</feature>